<accession>A0AAD9VF63</accession>
<reference evidence="3" key="2">
    <citation type="journal article" date="2023" name="Science">
        <title>Genomic signatures of disease resistance in endangered staghorn corals.</title>
        <authorList>
            <person name="Vollmer S.V."/>
            <person name="Selwyn J.D."/>
            <person name="Despard B.A."/>
            <person name="Roesel C.L."/>
        </authorList>
    </citation>
    <scope>NUCLEOTIDE SEQUENCE</scope>
    <source>
        <strain evidence="3">K2</strain>
    </source>
</reference>
<sequence length="315" mass="35598">MLKRKMAEEGSVIDSDDKLDSDRKGMKTDVSQDPCREQCCPKNADVDNGNPEMNETTKEDLSAEEKNKDSTEDEPTTSCRETASFRVVWNKKSYEVIFPIDETADCLKQHIENLTGLPVSMQKLMYKGLVKDGSKTLRELNVTNGVKMMVVGSTMNDVMKVTPPPPGALKEEKTTLGNLGWKDTSSKEPLCKQKMHKKVLDKGKPDDVMPGIKKKKEKLPTIPIAGMYNKYGGKVRLTFKLEVDQLWIGTKERTEKIPMGSIKNVISEPIHGHEEYHIMAIQLGPTEASRYWVYWVPAQYVDAIKDTILGKWQPF</sequence>
<name>A0AAD9VF63_ACRCE</name>
<feature type="domain" description="Ubiquitin-like" evidence="2">
    <location>
        <begin position="81"/>
        <end position="151"/>
    </location>
</feature>
<dbReference type="EMBL" id="JARQWQ010000005">
    <property type="protein sequence ID" value="KAK2571727.1"/>
    <property type="molecule type" value="Genomic_DNA"/>
</dbReference>
<dbReference type="Proteomes" id="UP001249851">
    <property type="component" value="Unassembled WGS sequence"/>
</dbReference>
<dbReference type="InterPro" id="IPR000626">
    <property type="entry name" value="Ubiquitin-like_dom"/>
</dbReference>
<reference evidence="3" key="1">
    <citation type="journal article" date="2023" name="G3 (Bethesda)">
        <title>Whole genome assembly and annotation of the endangered Caribbean coral Acropora cervicornis.</title>
        <authorList>
            <person name="Selwyn J.D."/>
            <person name="Vollmer S.V."/>
        </authorList>
    </citation>
    <scope>NUCLEOTIDE SEQUENCE</scope>
    <source>
        <strain evidence="3">K2</strain>
    </source>
</reference>
<dbReference type="GO" id="GO:0045296">
    <property type="term" value="F:cadherin binding"/>
    <property type="evidence" value="ECO:0007669"/>
    <property type="project" value="TreeGrafter"/>
</dbReference>
<evidence type="ECO:0000259" key="2">
    <source>
        <dbReference type="PROSITE" id="PS50053"/>
    </source>
</evidence>
<feature type="compositionally biased region" description="Basic and acidic residues" evidence="1">
    <location>
        <begin position="15"/>
        <end position="27"/>
    </location>
</feature>
<proteinExistence type="predicted"/>
<dbReference type="AlphaFoldDB" id="A0AAD9VF63"/>
<dbReference type="InterPro" id="IPR057455">
    <property type="entry name" value="UBFD1_C"/>
</dbReference>
<dbReference type="PANTHER" id="PTHR16470:SF0">
    <property type="entry name" value="UBIQUITIN DOMAIN-CONTAINING PROTEIN UBFD1"/>
    <property type="match status" value="1"/>
</dbReference>
<dbReference type="Pfam" id="PF25343">
    <property type="entry name" value="PH_UBFD1_C"/>
    <property type="match status" value="1"/>
</dbReference>
<dbReference type="GO" id="GO:0003723">
    <property type="term" value="F:RNA binding"/>
    <property type="evidence" value="ECO:0007669"/>
    <property type="project" value="TreeGrafter"/>
</dbReference>
<dbReference type="InterPro" id="IPR039120">
    <property type="entry name" value="UBFD1"/>
</dbReference>
<organism evidence="3 4">
    <name type="scientific">Acropora cervicornis</name>
    <name type="common">Staghorn coral</name>
    <dbReference type="NCBI Taxonomy" id="6130"/>
    <lineage>
        <taxon>Eukaryota</taxon>
        <taxon>Metazoa</taxon>
        <taxon>Cnidaria</taxon>
        <taxon>Anthozoa</taxon>
        <taxon>Hexacorallia</taxon>
        <taxon>Scleractinia</taxon>
        <taxon>Astrocoeniina</taxon>
        <taxon>Acroporidae</taxon>
        <taxon>Acropora</taxon>
    </lineage>
</organism>
<feature type="region of interest" description="Disordered" evidence="1">
    <location>
        <begin position="1"/>
        <end position="79"/>
    </location>
</feature>
<dbReference type="CDD" id="cd17047">
    <property type="entry name" value="Ubl_UBFD1"/>
    <property type="match status" value="1"/>
</dbReference>
<dbReference type="PANTHER" id="PTHR16470">
    <property type="entry name" value="UBIQUITIN DOMAIN-CONTAINING PROTEIN UBFD1"/>
    <property type="match status" value="1"/>
</dbReference>
<dbReference type="SMART" id="SM00213">
    <property type="entry name" value="UBQ"/>
    <property type="match status" value="1"/>
</dbReference>
<dbReference type="Gene3D" id="3.10.20.90">
    <property type="entry name" value="Phosphatidylinositol 3-kinase Catalytic Subunit, Chain A, domain 1"/>
    <property type="match status" value="1"/>
</dbReference>
<dbReference type="InterPro" id="IPR029071">
    <property type="entry name" value="Ubiquitin-like_domsf"/>
</dbReference>
<dbReference type="Pfam" id="PF00240">
    <property type="entry name" value="ubiquitin"/>
    <property type="match status" value="1"/>
</dbReference>
<keyword evidence="4" id="KW-1185">Reference proteome</keyword>
<feature type="compositionally biased region" description="Basic and acidic residues" evidence="1">
    <location>
        <begin position="55"/>
        <end position="70"/>
    </location>
</feature>
<protein>
    <submittedName>
        <fullName evidence="3">Ubiquitin domain-containing protein UBFD1</fullName>
    </submittedName>
</protein>
<gene>
    <name evidence="3" type="ORF">P5673_003117</name>
</gene>
<evidence type="ECO:0000256" key="1">
    <source>
        <dbReference type="SAM" id="MobiDB-lite"/>
    </source>
</evidence>
<dbReference type="PROSITE" id="PS50053">
    <property type="entry name" value="UBIQUITIN_2"/>
    <property type="match status" value="1"/>
</dbReference>
<evidence type="ECO:0000313" key="4">
    <source>
        <dbReference type="Proteomes" id="UP001249851"/>
    </source>
</evidence>
<comment type="caution">
    <text evidence="3">The sequence shown here is derived from an EMBL/GenBank/DDBJ whole genome shotgun (WGS) entry which is preliminary data.</text>
</comment>
<evidence type="ECO:0000313" key="3">
    <source>
        <dbReference type="EMBL" id="KAK2571727.1"/>
    </source>
</evidence>
<dbReference type="SUPFAM" id="SSF54236">
    <property type="entry name" value="Ubiquitin-like"/>
    <property type="match status" value="1"/>
</dbReference>